<feature type="binding site" evidence="11">
    <location>
        <position position="98"/>
    </location>
    <ligand>
        <name>S-adenosyl-L-methionine</name>
        <dbReference type="ChEBI" id="CHEBI:59789"/>
    </ligand>
</feature>
<dbReference type="PANTHER" id="PTHR12753">
    <property type="entry name" value="AD-003 - RELATED"/>
    <property type="match status" value="1"/>
</dbReference>
<keyword evidence="13" id="KW-1185">Reference proteome</keyword>
<dbReference type="GO" id="GO:0032259">
    <property type="term" value="P:methylation"/>
    <property type="evidence" value="ECO:0007669"/>
    <property type="project" value="UniProtKB-KW"/>
</dbReference>
<proteinExistence type="inferred from homology"/>
<dbReference type="SUPFAM" id="SSF53335">
    <property type="entry name" value="S-adenosyl-L-methionine-dependent methyltransferases"/>
    <property type="match status" value="1"/>
</dbReference>
<name>A0A9W8B0Q9_9FUNG</name>
<evidence type="ECO:0000256" key="5">
    <source>
        <dbReference type="ARBA" id="ARBA00039112"/>
    </source>
</evidence>
<dbReference type="PIRSF" id="PIRSF016958">
    <property type="entry name" value="DUF858_MeTrfase_lik"/>
    <property type="match status" value="1"/>
</dbReference>
<evidence type="ECO:0000313" key="12">
    <source>
        <dbReference type="EMBL" id="KAJ1975897.1"/>
    </source>
</evidence>
<evidence type="ECO:0000256" key="9">
    <source>
        <dbReference type="ARBA" id="ARBA00047885"/>
    </source>
</evidence>
<dbReference type="CDD" id="cd02440">
    <property type="entry name" value="AdoMet_MTases"/>
    <property type="match status" value="1"/>
</dbReference>
<dbReference type="EC" id="2.1.1.244" evidence="5"/>
<evidence type="ECO:0000313" key="13">
    <source>
        <dbReference type="Proteomes" id="UP001151582"/>
    </source>
</evidence>
<feature type="binding site" evidence="11">
    <location>
        <position position="34"/>
    </location>
    <ligand>
        <name>S-adenosyl-L-methionine</name>
        <dbReference type="ChEBI" id="CHEBI:59789"/>
    </ligand>
</feature>
<evidence type="ECO:0000256" key="10">
    <source>
        <dbReference type="ARBA" id="ARBA00048167"/>
    </source>
</evidence>
<dbReference type="AlphaFoldDB" id="A0A9W8B0Q9"/>
<evidence type="ECO:0000256" key="2">
    <source>
        <dbReference type="ARBA" id="ARBA00022603"/>
    </source>
</evidence>
<comment type="catalytic activity">
    <reaction evidence="9">
        <text>N-terminal L-prolyl-L-prolyl-L-lysyl-[protein] + 2 S-adenosyl-L-methionine = N-terminal N,N-dimethyl-L-prolyl-L-prolyl-L-lysyl-[protein] + 2 S-adenosyl-L-homocysteine + 2 H(+)</text>
        <dbReference type="Rhea" id="RHEA:54736"/>
        <dbReference type="Rhea" id="RHEA-COMP:13787"/>
        <dbReference type="Rhea" id="RHEA-COMP:13974"/>
        <dbReference type="ChEBI" id="CHEBI:15378"/>
        <dbReference type="ChEBI" id="CHEBI:57856"/>
        <dbReference type="ChEBI" id="CHEBI:59789"/>
        <dbReference type="ChEBI" id="CHEBI:138059"/>
        <dbReference type="ChEBI" id="CHEBI:138318"/>
        <dbReference type="EC" id="2.1.1.244"/>
    </reaction>
</comment>
<dbReference type="GO" id="GO:0005737">
    <property type="term" value="C:cytoplasm"/>
    <property type="evidence" value="ECO:0007669"/>
    <property type="project" value="TreeGrafter"/>
</dbReference>
<comment type="catalytic activity">
    <reaction evidence="8">
        <text>N-terminal L-seryl-L-prolyl-L-lysyl-[protein] + 3 S-adenosyl-L-methionine = N-terminal N,N,N-trimethyl-L-seryl-L-prolyl-L-lysyl-[protein] + 3 S-adenosyl-L-homocysteine + 3 H(+)</text>
        <dbReference type="Rhea" id="RHEA:54724"/>
        <dbReference type="Rhea" id="RHEA-COMP:13789"/>
        <dbReference type="Rhea" id="RHEA-COMP:13973"/>
        <dbReference type="ChEBI" id="CHEBI:15378"/>
        <dbReference type="ChEBI" id="CHEBI:57856"/>
        <dbReference type="ChEBI" id="CHEBI:59789"/>
        <dbReference type="ChEBI" id="CHEBI:138061"/>
        <dbReference type="ChEBI" id="CHEBI:138317"/>
        <dbReference type="EC" id="2.1.1.244"/>
    </reaction>
</comment>
<evidence type="ECO:0000256" key="1">
    <source>
        <dbReference type="ARBA" id="ARBA00009059"/>
    </source>
</evidence>
<dbReference type="OrthoDB" id="1298661at2759"/>
<keyword evidence="4 11" id="KW-0949">S-adenosyl-L-methionine</keyword>
<evidence type="ECO:0000256" key="6">
    <source>
        <dbReference type="ARBA" id="ARBA00039449"/>
    </source>
</evidence>
<dbReference type="GO" id="GO:0071885">
    <property type="term" value="F:N-terminal protein N-methyltransferase activity"/>
    <property type="evidence" value="ECO:0007669"/>
    <property type="project" value="UniProtKB-EC"/>
</dbReference>
<comment type="catalytic activity">
    <reaction evidence="10">
        <text>N-terminal L-alanyl-L-prolyl-L-lysyl-[protein] + 3 S-adenosyl-L-methionine = N-terminal N,N,N-trimethyl-L-alanyl-L-prolyl-L-lysyl-[protein] + 3 S-adenosyl-L-homocysteine + 3 H(+)</text>
        <dbReference type="Rhea" id="RHEA:54712"/>
        <dbReference type="Rhea" id="RHEA-COMP:13785"/>
        <dbReference type="Rhea" id="RHEA-COMP:13971"/>
        <dbReference type="ChEBI" id="CHEBI:15378"/>
        <dbReference type="ChEBI" id="CHEBI:57856"/>
        <dbReference type="ChEBI" id="CHEBI:59789"/>
        <dbReference type="ChEBI" id="CHEBI:138057"/>
        <dbReference type="ChEBI" id="CHEBI:138315"/>
        <dbReference type="EC" id="2.1.1.244"/>
    </reaction>
</comment>
<dbReference type="Proteomes" id="UP001151582">
    <property type="component" value="Unassembled WGS sequence"/>
</dbReference>
<dbReference type="InterPro" id="IPR008576">
    <property type="entry name" value="MeTrfase_NTM1"/>
</dbReference>
<evidence type="ECO:0000256" key="7">
    <source>
        <dbReference type="ARBA" id="ARBA00043129"/>
    </source>
</evidence>
<dbReference type="Pfam" id="PF05891">
    <property type="entry name" value="Methyltransf_PK"/>
    <property type="match status" value="1"/>
</dbReference>
<evidence type="ECO:0000256" key="3">
    <source>
        <dbReference type="ARBA" id="ARBA00022679"/>
    </source>
</evidence>
<keyword evidence="2" id="KW-0489">Methyltransferase</keyword>
<dbReference type="EMBL" id="JANBQB010000482">
    <property type="protein sequence ID" value="KAJ1975897.1"/>
    <property type="molecule type" value="Genomic_DNA"/>
</dbReference>
<organism evidence="12 13">
    <name type="scientific">Dimargaris verticillata</name>
    <dbReference type="NCBI Taxonomy" id="2761393"/>
    <lineage>
        <taxon>Eukaryota</taxon>
        <taxon>Fungi</taxon>
        <taxon>Fungi incertae sedis</taxon>
        <taxon>Zoopagomycota</taxon>
        <taxon>Kickxellomycotina</taxon>
        <taxon>Dimargaritomycetes</taxon>
        <taxon>Dimargaritales</taxon>
        <taxon>Dimargaritaceae</taxon>
        <taxon>Dimargaris</taxon>
    </lineage>
</organism>
<feature type="binding site" evidence="11">
    <location>
        <position position="29"/>
    </location>
    <ligand>
        <name>S-adenosyl-L-methionine</name>
        <dbReference type="ChEBI" id="CHEBI:59789"/>
    </ligand>
</feature>
<dbReference type="Gene3D" id="3.40.50.150">
    <property type="entry name" value="Vaccinia Virus protein VP39"/>
    <property type="match status" value="1"/>
</dbReference>
<protein>
    <recommendedName>
        <fullName evidence="6">Alpha N-terminal protein methyltransferase 1</fullName>
        <ecNumber evidence="5">2.1.1.244</ecNumber>
    </recommendedName>
    <alternativeName>
        <fullName evidence="7">X-Pro-Lys N-terminal protein methyltransferase 1</fullName>
    </alternativeName>
</protein>
<feature type="binding site" evidence="11">
    <location>
        <begin position="82"/>
        <end position="83"/>
    </location>
    <ligand>
        <name>S-adenosyl-L-methionine</name>
        <dbReference type="ChEBI" id="CHEBI:59789"/>
    </ligand>
</feature>
<comment type="similarity">
    <text evidence="1">Belongs to the methyltransferase superfamily. NTM1 family.</text>
</comment>
<comment type="caution">
    <text evidence="12">The sequence shown here is derived from an EMBL/GenBank/DDBJ whole genome shotgun (WGS) entry which is preliminary data.</text>
</comment>
<sequence length="194" mass="21540">MMANQGSQAKPTWYTDAQRYWELVVGNCGAGIGRVTKGLLAPIFAKVDLVEQCANFVQHGQESYLQPEIQQGKIGDVFVQGLQTFDPAPGRYDVIWCQWVLSHLTDEDLVAFFKRCQTGLKPTGLIFIKENVVQSQAIVDDEDSSITRTEPELVRLFGAAGLQVVKKAVQSGFPRGIFPVFMVASKSMFHVTRV</sequence>
<accession>A0A9W8B0Q9</accession>
<evidence type="ECO:0000256" key="11">
    <source>
        <dbReference type="PIRSR" id="PIRSR016958-1"/>
    </source>
</evidence>
<dbReference type="InterPro" id="IPR029063">
    <property type="entry name" value="SAM-dependent_MTases_sf"/>
</dbReference>
<evidence type="ECO:0000256" key="4">
    <source>
        <dbReference type="ARBA" id="ARBA00022691"/>
    </source>
</evidence>
<keyword evidence="3" id="KW-0808">Transferase</keyword>
<dbReference type="PANTHER" id="PTHR12753:SF0">
    <property type="entry name" value="ALPHA N-TERMINAL PROTEIN METHYLTRANSFERASE 1"/>
    <property type="match status" value="1"/>
</dbReference>
<reference evidence="12" key="1">
    <citation type="submission" date="2022-07" db="EMBL/GenBank/DDBJ databases">
        <title>Phylogenomic reconstructions and comparative analyses of Kickxellomycotina fungi.</title>
        <authorList>
            <person name="Reynolds N.K."/>
            <person name="Stajich J.E."/>
            <person name="Barry K."/>
            <person name="Grigoriev I.V."/>
            <person name="Crous P."/>
            <person name="Smith M.E."/>
        </authorList>
    </citation>
    <scope>NUCLEOTIDE SEQUENCE</scope>
    <source>
        <strain evidence="12">RSA 567</strain>
    </source>
</reference>
<evidence type="ECO:0000256" key="8">
    <source>
        <dbReference type="ARBA" id="ARBA00047306"/>
    </source>
</evidence>
<gene>
    <name evidence="12" type="ORF">H4R34_004170</name>
</gene>